<accession>A0A0C9V5G7</accession>
<gene>
    <name evidence="4" type="ORF">M422DRAFT_265537</name>
</gene>
<organism evidence="4 5">
    <name type="scientific">Sphaerobolus stellatus (strain SS14)</name>
    <dbReference type="NCBI Taxonomy" id="990650"/>
    <lineage>
        <taxon>Eukaryota</taxon>
        <taxon>Fungi</taxon>
        <taxon>Dikarya</taxon>
        <taxon>Basidiomycota</taxon>
        <taxon>Agaricomycotina</taxon>
        <taxon>Agaricomycetes</taxon>
        <taxon>Phallomycetidae</taxon>
        <taxon>Geastrales</taxon>
        <taxon>Sphaerobolaceae</taxon>
        <taxon>Sphaerobolus</taxon>
    </lineage>
</organism>
<dbReference type="Pfam" id="PF00956">
    <property type="entry name" value="NAP"/>
    <property type="match status" value="2"/>
</dbReference>
<evidence type="ECO:0000313" key="4">
    <source>
        <dbReference type="EMBL" id="KIJ32656.1"/>
    </source>
</evidence>
<evidence type="ECO:0000256" key="3">
    <source>
        <dbReference type="SAM" id="MobiDB-lite"/>
    </source>
</evidence>
<sequence>MKWHCRISTELRLCEEPPGRGEEEFGGPEGRTGRIRSSLRSLTAVPTPEGFAAGQEISRSEADDKDGFAPLPPLDPTSFWLTVLRYHIGLADIITDRDAECLKHLKHNRVSYLPEKEGDAEMGFKLQYFFATNDFFTNEVLTKSYIYRDELGYEGDFTRTARLIRKAHSNDSFFNFFTPPIPPSEEDIENGDVEDEEMEDIEERLELDYQIGGDIKKRVSI</sequence>
<evidence type="ECO:0000256" key="2">
    <source>
        <dbReference type="RuleBase" id="RU003876"/>
    </source>
</evidence>
<dbReference type="SUPFAM" id="SSF143113">
    <property type="entry name" value="NAP-like"/>
    <property type="match status" value="1"/>
</dbReference>
<dbReference type="Gene3D" id="3.30.1120.90">
    <property type="entry name" value="Nucleosome assembly protein"/>
    <property type="match status" value="1"/>
</dbReference>
<evidence type="ECO:0000256" key="1">
    <source>
        <dbReference type="ARBA" id="ARBA00009947"/>
    </source>
</evidence>
<dbReference type="Proteomes" id="UP000054279">
    <property type="component" value="Unassembled WGS sequence"/>
</dbReference>
<comment type="similarity">
    <text evidence="1 2">Belongs to the nucleosome assembly protein (NAP) family.</text>
</comment>
<dbReference type="HOGENOM" id="CLU_1251368_0_0_1"/>
<dbReference type="EMBL" id="KN837224">
    <property type="protein sequence ID" value="KIJ32656.1"/>
    <property type="molecule type" value="Genomic_DNA"/>
</dbReference>
<dbReference type="GO" id="GO:0006334">
    <property type="term" value="P:nucleosome assembly"/>
    <property type="evidence" value="ECO:0007669"/>
    <property type="project" value="InterPro"/>
</dbReference>
<protein>
    <submittedName>
        <fullName evidence="4">Uncharacterized protein</fullName>
    </submittedName>
</protein>
<keyword evidence="5" id="KW-1185">Reference proteome</keyword>
<name>A0A0C9V5G7_SPHS4</name>
<dbReference type="InterPro" id="IPR037231">
    <property type="entry name" value="NAP-like_sf"/>
</dbReference>
<reference evidence="4 5" key="1">
    <citation type="submission" date="2014-06" db="EMBL/GenBank/DDBJ databases">
        <title>Evolutionary Origins and Diversification of the Mycorrhizal Mutualists.</title>
        <authorList>
            <consortium name="DOE Joint Genome Institute"/>
            <consortium name="Mycorrhizal Genomics Consortium"/>
            <person name="Kohler A."/>
            <person name="Kuo A."/>
            <person name="Nagy L.G."/>
            <person name="Floudas D."/>
            <person name="Copeland A."/>
            <person name="Barry K.W."/>
            <person name="Cichocki N."/>
            <person name="Veneault-Fourrey C."/>
            <person name="LaButti K."/>
            <person name="Lindquist E.A."/>
            <person name="Lipzen A."/>
            <person name="Lundell T."/>
            <person name="Morin E."/>
            <person name="Murat C."/>
            <person name="Riley R."/>
            <person name="Ohm R."/>
            <person name="Sun H."/>
            <person name="Tunlid A."/>
            <person name="Henrissat B."/>
            <person name="Grigoriev I.V."/>
            <person name="Hibbett D.S."/>
            <person name="Martin F."/>
        </authorList>
    </citation>
    <scope>NUCLEOTIDE SEQUENCE [LARGE SCALE GENOMIC DNA]</scope>
    <source>
        <strain evidence="4 5">SS14</strain>
    </source>
</reference>
<proteinExistence type="inferred from homology"/>
<feature type="compositionally biased region" description="Basic and acidic residues" evidence="3">
    <location>
        <begin position="58"/>
        <end position="67"/>
    </location>
</feature>
<dbReference type="InterPro" id="IPR002164">
    <property type="entry name" value="NAP_family"/>
</dbReference>
<feature type="region of interest" description="Disordered" evidence="3">
    <location>
        <begin position="16"/>
        <end position="70"/>
    </location>
</feature>
<dbReference type="AlphaFoldDB" id="A0A0C9V5G7"/>
<dbReference type="PANTHER" id="PTHR11875">
    <property type="entry name" value="TESTIS-SPECIFIC Y-ENCODED PROTEIN"/>
    <property type="match status" value="1"/>
</dbReference>
<dbReference type="OrthoDB" id="27325at2759"/>
<dbReference type="GO" id="GO:0005634">
    <property type="term" value="C:nucleus"/>
    <property type="evidence" value="ECO:0007669"/>
    <property type="project" value="InterPro"/>
</dbReference>
<evidence type="ECO:0000313" key="5">
    <source>
        <dbReference type="Proteomes" id="UP000054279"/>
    </source>
</evidence>